<organism evidence="1">
    <name type="scientific">bioreactor metagenome</name>
    <dbReference type="NCBI Taxonomy" id="1076179"/>
    <lineage>
        <taxon>unclassified sequences</taxon>
        <taxon>metagenomes</taxon>
        <taxon>ecological metagenomes</taxon>
    </lineage>
</organism>
<evidence type="ECO:0000313" key="1">
    <source>
        <dbReference type="EMBL" id="MPM42423.1"/>
    </source>
</evidence>
<comment type="caution">
    <text evidence="1">The sequence shown here is derived from an EMBL/GenBank/DDBJ whole genome shotgun (WGS) entry which is preliminary data.</text>
</comment>
<dbReference type="EMBL" id="VSSQ01009727">
    <property type="protein sequence ID" value="MPM42423.1"/>
    <property type="molecule type" value="Genomic_DNA"/>
</dbReference>
<accession>A0A644ZUU3</accession>
<protein>
    <submittedName>
        <fullName evidence="1">Uncharacterized protein</fullName>
    </submittedName>
</protein>
<sequence>MVNDRLEPLVDAQVDRQQRSAVCEELLGVFERVRKVIVPQGRLGKWRIDKIIRLLVHALEKVFRVKLIVMR</sequence>
<gene>
    <name evidence="1" type="ORF">SDC9_89088</name>
</gene>
<dbReference type="AlphaFoldDB" id="A0A644ZUU3"/>
<name>A0A644ZUU3_9ZZZZ</name>
<reference evidence="1" key="1">
    <citation type="submission" date="2019-08" db="EMBL/GenBank/DDBJ databases">
        <authorList>
            <person name="Kucharzyk K."/>
            <person name="Murdoch R.W."/>
            <person name="Higgins S."/>
            <person name="Loffler F."/>
        </authorList>
    </citation>
    <scope>NUCLEOTIDE SEQUENCE</scope>
</reference>
<proteinExistence type="predicted"/>